<keyword evidence="2 6" id="KW-0699">rRNA-binding</keyword>
<proteinExistence type="inferred from homology"/>
<dbReference type="GO" id="GO:0019843">
    <property type="term" value="F:rRNA binding"/>
    <property type="evidence" value="ECO:0007669"/>
    <property type="project" value="UniProtKB-UniRule"/>
</dbReference>
<dbReference type="PROSITE" id="PS00052">
    <property type="entry name" value="RIBOSOMAL_S7"/>
    <property type="match status" value="1"/>
</dbReference>
<evidence type="ECO:0000259" key="8">
    <source>
        <dbReference type="Pfam" id="PF00177"/>
    </source>
</evidence>
<dbReference type="NCBIfam" id="TIGR01029">
    <property type="entry name" value="rpsG_bact"/>
    <property type="match status" value="1"/>
</dbReference>
<dbReference type="InterPro" id="IPR036823">
    <property type="entry name" value="Ribosomal_uS7_dom_sf"/>
</dbReference>
<dbReference type="Pfam" id="PF00177">
    <property type="entry name" value="Ribosomal_S7"/>
    <property type="match status" value="1"/>
</dbReference>
<dbReference type="STRING" id="1592317.DPF_0231"/>
<keyword evidence="6" id="KW-0820">tRNA-binding</keyword>
<comment type="subunit">
    <text evidence="6">Part of the 30S ribosomal subunit. Contacts proteins S9 and S11.</text>
</comment>
<dbReference type="CDD" id="cd14869">
    <property type="entry name" value="uS7_Bacteria"/>
    <property type="match status" value="1"/>
</dbReference>
<gene>
    <name evidence="6" type="primary">rpsG</name>
    <name evidence="9" type="ORF">DPF_0231</name>
</gene>
<dbReference type="RefSeq" id="WP_069857042.1">
    <property type="nucleotide sequence ID" value="NZ_BDFE01000004.1"/>
</dbReference>
<evidence type="ECO:0000256" key="5">
    <source>
        <dbReference type="ARBA" id="ARBA00023274"/>
    </source>
</evidence>
<evidence type="ECO:0000256" key="6">
    <source>
        <dbReference type="HAMAP-Rule" id="MF_00480"/>
    </source>
</evidence>
<evidence type="ECO:0000256" key="3">
    <source>
        <dbReference type="ARBA" id="ARBA00022884"/>
    </source>
</evidence>
<dbReference type="AlphaFoldDB" id="A0A194AEL2"/>
<dbReference type="GO" id="GO:0000049">
    <property type="term" value="F:tRNA binding"/>
    <property type="evidence" value="ECO:0007669"/>
    <property type="project" value="UniProtKB-UniRule"/>
</dbReference>
<dbReference type="Gene3D" id="1.10.455.10">
    <property type="entry name" value="Ribosomal protein S7 domain"/>
    <property type="match status" value="1"/>
</dbReference>
<protein>
    <recommendedName>
        <fullName evidence="6">Small ribosomal subunit protein uS7</fullName>
    </recommendedName>
</protein>
<dbReference type="EMBL" id="BDFE01000004">
    <property type="protein sequence ID" value="GAU07546.1"/>
    <property type="molecule type" value="Genomic_DNA"/>
</dbReference>
<comment type="function">
    <text evidence="6">One of the primary rRNA binding proteins, it binds directly to 16S rRNA where it nucleates assembly of the head domain of the 30S subunit. Is located at the subunit interface close to the decoding center, probably blocks exit of the E-site tRNA.</text>
</comment>
<dbReference type="PIRSF" id="PIRSF002122">
    <property type="entry name" value="RPS7p_RPS7a_RPS5e_RPS7o"/>
    <property type="match status" value="1"/>
</dbReference>
<keyword evidence="10" id="KW-1185">Reference proteome</keyword>
<sequence length="156" mass="17811">MPRKGPAPKREVLPDPKFGSRIVTKFINRLMVDGKKSVAEKIFYTAIEDVAQRANEEPLKVFEKVLESVKPQMEVKSRRVGGATYQVPMEVRPARQESLAIRWLVTYARTRGEKGMVARLAAEFNDALNNRGGAIKKKDDTYRMAEANKAFAHYRW</sequence>
<dbReference type="SUPFAM" id="SSF47973">
    <property type="entry name" value="Ribosomal protein S7"/>
    <property type="match status" value="1"/>
</dbReference>
<dbReference type="GO" id="GO:0006412">
    <property type="term" value="P:translation"/>
    <property type="evidence" value="ECO:0007669"/>
    <property type="project" value="UniProtKB-UniRule"/>
</dbReference>
<dbReference type="InterPro" id="IPR000235">
    <property type="entry name" value="Ribosomal_uS7"/>
</dbReference>
<dbReference type="OrthoDB" id="9807653at2"/>
<dbReference type="InterPro" id="IPR020606">
    <property type="entry name" value="Ribosomal_uS7_CS"/>
</dbReference>
<dbReference type="Proteomes" id="UP000095200">
    <property type="component" value="Unassembled WGS sequence"/>
</dbReference>
<evidence type="ECO:0000256" key="2">
    <source>
        <dbReference type="ARBA" id="ARBA00022730"/>
    </source>
</evidence>
<dbReference type="PANTHER" id="PTHR11205">
    <property type="entry name" value="RIBOSOMAL PROTEIN S7"/>
    <property type="match status" value="1"/>
</dbReference>
<comment type="similarity">
    <text evidence="1 6 7">Belongs to the universal ribosomal protein uS7 family.</text>
</comment>
<dbReference type="GO" id="GO:0003735">
    <property type="term" value="F:structural constituent of ribosome"/>
    <property type="evidence" value="ECO:0007669"/>
    <property type="project" value="InterPro"/>
</dbReference>
<reference evidence="10" key="1">
    <citation type="submission" date="2016-06" db="EMBL/GenBank/DDBJ databases">
        <title>Draft genome sequence of Desulfoplanes formicivorans strain Pf12B.</title>
        <authorList>
            <person name="Watanabe M."/>
            <person name="Kojima H."/>
            <person name="Fukui M."/>
        </authorList>
    </citation>
    <scope>NUCLEOTIDE SEQUENCE [LARGE SCALE GENOMIC DNA]</scope>
    <source>
        <strain evidence="10">Pf12B</strain>
    </source>
</reference>
<keyword evidence="4 6" id="KW-0689">Ribosomal protein</keyword>
<organism evidence="9 10">
    <name type="scientific">Desulfoplanes formicivorans</name>
    <dbReference type="NCBI Taxonomy" id="1592317"/>
    <lineage>
        <taxon>Bacteria</taxon>
        <taxon>Pseudomonadati</taxon>
        <taxon>Thermodesulfobacteriota</taxon>
        <taxon>Desulfovibrionia</taxon>
        <taxon>Desulfovibrionales</taxon>
        <taxon>Desulfoplanaceae</taxon>
        <taxon>Desulfoplanes</taxon>
    </lineage>
</organism>
<evidence type="ECO:0000313" key="9">
    <source>
        <dbReference type="EMBL" id="GAU07546.1"/>
    </source>
</evidence>
<feature type="domain" description="Small ribosomal subunit protein uS7" evidence="8">
    <location>
        <begin position="2"/>
        <end position="149"/>
    </location>
</feature>
<evidence type="ECO:0000256" key="4">
    <source>
        <dbReference type="ARBA" id="ARBA00022980"/>
    </source>
</evidence>
<dbReference type="FunFam" id="1.10.455.10:FF:000001">
    <property type="entry name" value="30S ribosomal protein S7"/>
    <property type="match status" value="1"/>
</dbReference>
<accession>A0A194AEL2</accession>
<keyword evidence="5 6" id="KW-0687">Ribonucleoprotein</keyword>
<keyword evidence="3 6" id="KW-0694">RNA-binding</keyword>
<dbReference type="InterPro" id="IPR005717">
    <property type="entry name" value="Ribosomal_uS7_bac/org-type"/>
</dbReference>
<evidence type="ECO:0000256" key="7">
    <source>
        <dbReference type="RuleBase" id="RU003619"/>
    </source>
</evidence>
<dbReference type="GO" id="GO:0015935">
    <property type="term" value="C:small ribosomal subunit"/>
    <property type="evidence" value="ECO:0007669"/>
    <property type="project" value="InterPro"/>
</dbReference>
<dbReference type="InterPro" id="IPR023798">
    <property type="entry name" value="Ribosomal_uS7_dom"/>
</dbReference>
<comment type="caution">
    <text evidence="9">The sequence shown here is derived from an EMBL/GenBank/DDBJ whole genome shotgun (WGS) entry which is preliminary data.</text>
</comment>
<dbReference type="HAMAP" id="MF_00480_B">
    <property type="entry name" value="Ribosomal_uS7_B"/>
    <property type="match status" value="1"/>
</dbReference>
<evidence type="ECO:0000313" key="10">
    <source>
        <dbReference type="Proteomes" id="UP000095200"/>
    </source>
</evidence>
<name>A0A194AEL2_9BACT</name>
<evidence type="ECO:0000256" key="1">
    <source>
        <dbReference type="ARBA" id="ARBA00007151"/>
    </source>
</evidence>